<dbReference type="AlphaFoldDB" id="A0A7W7RXG0"/>
<organism evidence="1 2">
    <name type="scientific">Streptosporangium album</name>
    <dbReference type="NCBI Taxonomy" id="47479"/>
    <lineage>
        <taxon>Bacteria</taxon>
        <taxon>Bacillati</taxon>
        <taxon>Actinomycetota</taxon>
        <taxon>Actinomycetes</taxon>
        <taxon>Streptosporangiales</taxon>
        <taxon>Streptosporangiaceae</taxon>
        <taxon>Streptosporangium</taxon>
    </lineage>
</organism>
<protein>
    <recommendedName>
        <fullName evidence="3">WXG100 family type VII secretion target</fullName>
    </recommendedName>
</protein>
<reference evidence="1 2" key="1">
    <citation type="submission" date="2020-08" db="EMBL/GenBank/DDBJ databases">
        <title>Sequencing the genomes of 1000 actinobacteria strains.</title>
        <authorList>
            <person name="Klenk H.-P."/>
        </authorList>
    </citation>
    <scope>NUCLEOTIDE SEQUENCE [LARGE SCALE GENOMIC DNA]</scope>
    <source>
        <strain evidence="1 2">DSM 43023</strain>
    </source>
</reference>
<name>A0A7W7RXG0_9ACTN</name>
<comment type="caution">
    <text evidence="1">The sequence shown here is derived from an EMBL/GenBank/DDBJ whole genome shotgun (WGS) entry which is preliminary data.</text>
</comment>
<gene>
    <name evidence="1" type="ORF">FHR32_004132</name>
</gene>
<accession>A0A7W7RXG0</accession>
<sequence length="115" mass="12336">MNDADDGLDIFSPTVGRGISQWNVMSGELERFYAQRMTRITELLAAAPWGGGTEGNAFRQSLMEGGGPNIMLSNGADSVRQIVDAGPRLRRTLENSLGTDVAIAQDLGRGRVLQA</sequence>
<evidence type="ECO:0000313" key="2">
    <source>
        <dbReference type="Proteomes" id="UP000534286"/>
    </source>
</evidence>
<proteinExistence type="predicted"/>
<evidence type="ECO:0000313" key="1">
    <source>
        <dbReference type="EMBL" id="MBB4939827.1"/>
    </source>
</evidence>
<keyword evidence="2" id="KW-1185">Reference proteome</keyword>
<dbReference type="Proteomes" id="UP000534286">
    <property type="component" value="Unassembled WGS sequence"/>
</dbReference>
<dbReference type="EMBL" id="JACHJU010000001">
    <property type="protein sequence ID" value="MBB4939827.1"/>
    <property type="molecule type" value="Genomic_DNA"/>
</dbReference>
<evidence type="ECO:0008006" key="3">
    <source>
        <dbReference type="Google" id="ProtNLM"/>
    </source>
</evidence>
<dbReference type="RefSeq" id="WP_184755740.1">
    <property type="nucleotide sequence ID" value="NZ_BAABEK010000036.1"/>
</dbReference>